<feature type="region of interest" description="Disordered" evidence="14">
    <location>
        <begin position="947"/>
        <end position="968"/>
    </location>
</feature>
<dbReference type="InterPro" id="IPR001128">
    <property type="entry name" value="Cyt_P450"/>
</dbReference>
<evidence type="ECO:0000256" key="4">
    <source>
        <dbReference type="ARBA" id="ARBA00010617"/>
    </source>
</evidence>
<dbReference type="STRING" id="92696.A0A4V2MX41"/>
<protein>
    <recommendedName>
        <fullName evidence="17">Cytochrome P450</fullName>
    </recommendedName>
</protein>
<keyword evidence="11" id="KW-0503">Monooxygenase</keyword>
<evidence type="ECO:0000256" key="9">
    <source>
        <dbReference type="ARBA" id="ARBA00023002"/>
    </source>
</evidence>
<keyword evidence="16" id="KW-1185">Reference proteome</keyword>
<evidence type="ECO:0000256" key="12">
    <source>
        <dbReference type="ARBA" id="ARBA00023136"/>
    </source>
</evidence>
<comment type="cofactor">
    <cofactor evidence="1 13">
        <name>heme</name>
        <dbReference type="ChEBI" id="CHEBI:30413"/>
    </cofactor>
</comment>
<evidence type="ECO:0000256" key="7">
    <source>
        <dbReference type="ARBA" id="ARBA00022723"/>
    </source>
</evidence>
<name>A0A4V2MX41_9APHY</name>
<comment type="subcellular location">
    <subcellularLocation>
        <location evidence="2">Membrane</location>
        <topology evidence="2">Single-pass membrane protein</topology>
    </subcellularLocation>
</comment>
<dbReference type="OrthoDB" id="1055148at2759"/>
<dbReference type="PROSITE" id="PS00086">
    <property type="entry name" value="CYTOCHROME_P450"/>
    <property type="match status" value="2"/>
</dbReference>
<feature type="binding site" description="axial binding residue" evidence="13">
    <location>
        <position position="461"/>
    </location>
    <ligand>
        <name>heme</name>
        <dbReference type="ChEBI" id="CHEBI:30413"/>
    </ligand>
    <ligandPart>
        <name>Fe</name>
        <dbReference type="ChEBI" id="CHEBI:18248"/>
    </ligandPart>
</feature>
<dbReference type="GO" id="GO:0020037">
    <property type="term" value="F:heme binding"/>
    <property type="evidence" value="ECO:0007669"/>
    <property type="project" value="InterPro"/>
</dbReference>
<evidence type="ECO:0000256" key="11">
    <source>
        <dbReference type="ARBA" id="ARBA00023033"/>
    </source>
</evidence>
<keyword evidence="8" id="KW-1133">Transmembrane helix</keyword>
<dbReference type="PANTHER" id="PTHR46300:SF7">
    <property type="entry name" value="P450, PUTATIVE (EUROFUNG)-RELATED"/>
    <property type="match status" value="1"/>
</dbReference>
<evidence type="ECO:0008006" key="17">
    <source>
        <dbReference type="Google" id="ProtNLM"/>
    </source>
</evidence>
<evidence type="ECO:0000313" key="16">
    <source>
        <dbReference type="Proteomes" id="UP000292702"/>
    </source>
</evidence>
<dbReference type="InterPro" id="IPR036396">
    <property type="entry name" value="Cyt_P450_sf"/>
</dbReference>
<dbReference type="Proteomes" id="UP000292702">
    <property type="component" value="Unassembled WGS sequence"/>
</dbReference>
<dbReference type="EMBL" id="RWJN01000059">
    <property type="protein sequence ID" value="TCD68727.1"/>
    <property type="molecule type" value="Genomic_DNA"/>
</dbReference>
<evidence type="ECO:0000256" key="3">
    <source>
        <dbReference type="ARBA" id="ARBA00005179"/>
    </source>
</evidence>
<dbReference type="GO" id="GO:0016705">
    <property type="term" value="F:oxidoreductase activity, acting on paired donors, with incorporation or reduction of molecular oxygen"/>
    <property type="evidence" value="ECO:0007669"/>
    <property type="project" value="InterPro"/>
</dbReference>
<evidence type="ECO:0000256" key="1">
    <source>
        <dbReference type="ARBA" id="ARBA00001971"/>
    </source>
</evidence>
<evidence type="ECO:0000256" key="6">
    <source>
        <dbReference type="ARBA" id="ARBA00022692"/>
    </source>
</evidence>
<comment type="pathway">
    <text evidence="3">Secondary metabolite biosynthesis.</text>
</comment>
<evidence type="ECO:0000256" key="8">
    <source>
        <dbReference type="ARBA" id="ARBA00022989"/>
    </source>
</evidence>
<evidence type="ECO:0000256" key="14">
    <source>
        <dbReference type="SAM" id="MobiDB-lite"/>
    </source>
</evidence>
<dbReference type="PRINTS" id="PR00385">
    <property type="entry name" value="P450"/>
</dbReference>
<evidence type="ECO:0000256" key="2">
    <source>
        <dbReference type="ARBA" id="ARBA00004167"/>
    </source>
</evidence>
<keyword evidence="9" id="KW-0560">Oxidoreductase</keyword>
<dbReference type="PRINTS" id="PR00463">
    <property type="entry name" value="EP450I"/>
</dbReference>
<dbReference type="Pfam" id="PF00067">
    <property type="entry name" value="p450"/>
    <property type="match status" value="3"/>
</dbReference>
<dbReference type="InterPro" id="IPR002401">
    <property type="entry name" value="Cyt_P450_E_grp-I"/>
</dbReference>
<keyword evidence="5 13" id="KW-0349">Heme</keyword>
<comment type="caution">
    <text evidence="15">The sequence shown here is derived from an EMBL/GenBank/DDBJ whole genome shotgun (WGS) entry which is preliminary data.</text>
</comment>
<dbReference type="InterPro" id="IPR050364">
    <property type="entry name" value="Cytochrome_P450_fung"/>
</dbReference>
<accession>A0A4V2MX41</accession>
<keyword evidence="12" id="KW-0472">Membrane</keyword>
<dbReference type="Gene3D" id="1.10.630.10">
    <property type="entry name" value="Cytochrome P450"/>
    <property type="match status" value="2"/>
</dbReference>
<keyword evidence="6" id="KW-0812">Transmembrane</keyword>
<evidence type="ECO:0000256" key="13">
    <source>
        <dbReference type="PIRSR" id="PIRSR602401-1"/>
    </source>
</evidence>
<dbReference type="GO" id="GO:0005506">
    <property type="term" value="F:iron ion binding"/>
    <property type="evidence" value="ECO:0007669"/>
    <property type="project" value="InterPro"/>
</dbReference>
<dbReference type="GO" id="GO:0004497">
    <property type="term" value="F:monooxygenase activity"/>
    <property type="evidence" value="ECO:0007669"/>
    <property type="project" value="UniProtKB-KW"/>
</dbReference>
<sequence length="991" mass="110371">MDFIQLSSIVVLAVSVAVLYYSMRRDDRLPLAPGPPRRFLVGNLLDFPKSRPWETFHEWAEEHGDIMLIDLPFKPVVVLSSAKAAEALLDGRSDIYSDRPYSAMMDLLSWGWAISVLPYGSQWRTYRRYFHEHFSRSRIPQYHQVVLQQTRTLLTRILQAPEHSRAHIRSLTGSSIIEVVYGAENDALTQEYVHLADQALMSARDTAVPGAFLVELVTILKHVPGWLPGGKAQRYADKYRPIILEMRDRPFNDVKDAVEAGRAVPSVAYNLMTQIQEDYGTSTSSREQEIIARDVAGMAYAGAADTASSSFSVVMVHSSHLNSQTTASAESFILAMAMFPEVQKKAQAELEHVVGMGRLPDFNDLPALVYLNAVVLETVRWMPTIPLGVPHYVKVEDECNGYRIPKGSIVIPNAWTMLRNPEDYPEPEKFKPERFIGKDGKLDSSVRDPTSLAFGFGRRACPGMDFALSVLSIYAASMLHVYDIQAGVDESGRPFVLSSRPTLDAFSPKAAYDVPEAFGPPFSAGGTAHSRGDVLFIDLPFKPIVVLNSAKAATDLLDGRSHVYSDRPYSPMFELLGIRWALSILPYGTQWRTYRRYFHDHFHRGMVPKYHPVFLKRTRVLLANTFEDPKTTQAHIRSLMGSSIIEIVYGTEGDALTQEYVELADSALEAAQVATKPGAFLAELIPILTSIPGWLPGGSAQRFANIRRPLVEAMRDRPFQDVKNAMSAERAVPCVAYNLITQIQDEHGATGSALTADQETIARDVAGVAYAGASETTTAKAEAFVLAMAMFPEVQRRAQAELDRVVGASRLPDFNDLSALTYLQAVIMENLRWMPTLPLGVPHFIQEEDEYEGFRIPKGSVVISNIWRMLRNPQDYPDPEQFKPERFIGADGRIDTSAPDPSTLAFGFGRRVCPGQDFALRLLTIYAASILHVFDIQSGLDDDGQSVALSGETSDDGFSHPVTFPRHFKPRSDQAERLIRELLLEQEHASL</sequence>
<dbReference type="GO" id="GO:0016020">
    <property type="term" value="C:membrane"/>
    <property type="evidence" value="ECO:0007669"/>
    <property type="project" value="UniProtKB-SubCell"/>
</dbReference>
<dbReference type="PANTHER" id="PTHR46300">
    <property type="entry name" value="P450, PUTATIVE (EUROFUNG)-RELATED-RELATED"/>
    <property type="match status" value="1"/>
</dbReference>
<keyword evidence="10 13" id="KW-0408">Iron</keyword>
<dbReference type="AlphaFoldDB" id="A0A4V2MX41"/>
<gene>
    <name evidence="15" type="ORF">EIP91_010011</name>
</gene>
<evidence type="ECO:0000313" key="15">
    <source>
        <dbReference type="EMBL" id="TCD68727.1"/>
    </source>
</evidence>
<reference evidence="15 16" key="1">
    <citation type="submission" date="2018-11" db="EMBL/GenBank/DDBJ databases">
        <title>Genome assembly of Steccherinum ochraceum LE-BIN_3174, the white-rot fungus of the Steccherinaceae family (The Residual Polyporoid clade, Polyporales, Basidiomycota).</title>
        <authorList>
            <person name="Fedorova T.V."/>
            <person name="Glazunova O.A."/>
            <person name="Landesman E.O."/>
            <person name="Moiseenko K.V."/>
            <person name="Psurtseva N.V."/>
            <person name="Savinova O.S."/>
            <person name="Shakhova N.V."/>
            <person name="Tyazhelova T.V."/>
            <person name="Vasina D.V."/>
        </authorList>
    </citation>
    <scope>NUCLEOTIDE SEQUENCE [LARGE SCALE GENOMIC DNA]</scope>
    <source>
        <strain evidence="15 16">LE-BIN_3174</strain>
    </source>
</reference>
<organism evidence="15 16">
    <name type="scientific">Steccherinum ochraceum</name>
    <dbReference type="NCBI Taxonomy" id="92696"/>
    <lineage>
        <taxon>Eukaryota</taxon>
        <taxon>Fungi</taxon>
        <taxon>Dikarya</taxon>
        <taxon>Basidiomycota</taxon>
        <taxon>Agaricomycotina</taxon>
        <taxon>Agaricomycetes</taxon>
        <taxon>Polyporales</taxon>
        <taxon>Steccherinaceae</taxon>
        <taxon>Steccherinum</taxon>
    </lineage>
</organism>
<dbReference type="InterPro" id="IPR017972">
    <property type="entry name" value="Cyt_P450_CS"/>
</dbReference>
<dbReference type="CDD" id="cd11065">
    <property type="entry name" value="CYP64-like"/>
    <property type="match status" value="2"/>
</dbReference>
<evidence type="ECO:0000256" key="10">
    <source>
        <dbReference type="ARBA" id="ARBA00023004"/>
    </source>
</evidence>
<proteinExistence type="inferred from homology"/>
<keyword evidence="7 13" id="KW-0479">Metal-binding</keyword>
<evidence type="ECO:0000256" key="5">
    <source>
        <dbReference type="ARBA" id="ARBA00022617"/>
    </source>
</evidence>
<dbReference type="SUPFAM" id="SSF48264">
    <property type="entry name" value="Cytochrome P450"/>
    <property type="match status" value="2"/>
</dbReference>
<comment type="similarity">
    <text evidence="4">Belongs to the cytochrome P450 family.</text>
</comment>